<proteinExistence type="predicted"/>
<keyword evidence="3" id="KW-1185">Reference proteome</keyword>
<accession>A0AAV2KBE5</accession>
<evidence type="ECO:0000313" key="3">
    <source>
        <dbReference type="Proteomes" id="UP001497482"/>
    </source>
</evidence>
<feature type="compositionally biased region" description="Basic and acidic residues" evidence="1">
    <location>
        <begin position="10"/>
        <end position="28"/>
    </location>
</feature>
<gene>
    <name evidence="2" type="ORF">KC01_LOCUS15064</name>
</gene>
<feature type="compositionally biased region" description="Polar residues" evidence="1">
    <location>
        <begin position="42"/>
        <end position="63"/>
    </location>
</feature>
<evidence type="ECO:0000313" key="2">
    <source>
        <dbReference type="EMBL" id="CAL1584784.1"/>
    </source>
</evidence>
<feature type="compositionally biased region" description="Basic and acidic residues" evidence="1">
    <location>
        <begin position="65"/>
        <end position="77"/>
    </location>
</feature>
<protein>
    <submittedName>
        <fullName evidence="2">Uncharacterized protein</fullName>
    </submittedName>
</protein>
<dbReference type="EMBL" id="OZ035838">
    <property type="protein sequence ID" value="CAL1584784.1"/>
    <property type="molecule type" value="Genomic_DNA"/>
</dbReference>
<sequence>MSPIVGTAQHETKDADMEPRAEAPERKHNGLSSMKKAAAGASYTSSSEQVKTLFSLESGQNSVDPWRRVRREGAFPS</sequence>
<name>A0AAV2KBE5_KNICA</name>
<feature type="region of interest" description="Disordered" evidence="1">
    <location>
        <begin position="1"/>
        <end position="77"/>
    </location>
</feature>
<evidence type="ECO:0000256" key="1">
    <source>
        <dbReference type="SAM" id="MobiDB-lite"/>
    </source>
</evidence>
<dbReference type="Proteomes" id="UP001497482">
    <property type="component" value="Chromosome 16"/>
</dbReference>
<organism evidence="2 3">
    <name type="scientific">Knipowitschia caucasica</name>
    <name type="common">Caucasian dwarf goby</name>
    <name type="synonym">Pomatoschistus caucasicus</name>
    <dbReference type="NCBI Taxonomy" id="637954"/>
    <lineage>
        <taxon>Eukaryota</taxon>
        <taxon>Metazoa</taxon>
        <taxon>Chordata</taxon>
        <taxon>Craniata</taxon>
        <taxon>Vertebrata</taxon>
        <taxon>Euteleostomi</taxon>
        <taxon>Actinopterygii</taxon>
        <taxon>Neopterygii</taxon>
        <taxon>Teleostei</taxon>
        <taxon>Neoteleostei</taxon>
        <taxon>Acanthomorphata</taxon>
        <taxon>Gobiaria</taxon>
        <taxon>Gobiiformes</taxon>
        <taxon>Gobioidei</taxon>
        <taxon>Gobiidae</taxon>
        <taxon>Gobiinae</taxon>
        <taxon>Knipowitschia</taxon>
    </lineage>
</organism>
<dbReference type="AlphaFoldDB" id="A0AAV2KBE5"/>
<reference evidence="2 3" key="1">
    <citation type="submission" date="2024-04" db="EMBL/GenBank/DDBJ databases">
        <authorList>
            <person name="Waldvogel A.-M."/>
            <person name="Schoenle A."/>
        </authorList>
    </citation>
    <scope>NUCLEOTIDE SEQUENCE [LARGE SCALE GENOMIC DNA]</scope>
</reference>